<keyword evidence="2 5" id="KW-0812">Transmembrane</keyword>
<dbReference type="PROSITE" id="PS50928">
    <property type="entry name" value="ABC_TM1"/>
    <property type="match status" value="1"/>
</dbReference>
<evidence type="ECO:0000259" key="6">
    <source>
        <dbReference type="PROSITE" id="PS50928"/>
    </source>
</evidence>
<feature type="transmembrane region" description="Helical" evidence="5">
    <location>
        <begin position="66"/>
        <end position="86"/>
    </location>
</feature>
<evidence type="ECO:0000256" key="3">
    <source>
        <dbReference type="ARBA" id="ARBA00022989"/>
    </source>
</evidence>
<evidence type="ECO:0000256" key="2">
    <source>
        <dbReference type="ARBA" id="ARBA00022692"/>
    </source>
</evidence>
<evidence type="ECO:0000256" key="1">
    <source>
        <dbReference type="ARBA" id="ARBA00004141"/>
    </source>
</evidence>
<feature type="transmembrane region" description="Helical" evidence="5">
    <location>
        <begin position="155"/>
        <end position="184"/>
    </location>
</feature>
<dbReference type="AlphaFoldDB" id="A0A2T0ATT0"/>
<sequence>MVEAVWRGLVQAFRLLFTLDPEVLEIVYLTLKVCGLATVISVIIGVPLGIFLALKEFPGRRLVVSLVNTGMGLPPVVVGLWVSFLLWRSGPLGRLGLIYTPTAMVIAQAFIATPMVTGLSMAAVQQLPAKLQAQIMAMGASPWQLYWTIIREARLGLLAAVIAGFGAVVSEVGAASMVGGNIMHHTRVLTTATVMEVSRGHFDLAMALGFILLGLAFSITAFLTFLQQKARGVPGNGRVK</sequence>
<comment type="subcellular location">
    <subcellularLocation>
        <location evidence="5">Cell membrane</location>
        <topology evidence="5">Multi-pass membrane protein</topology>
    </subcellularLocation>
    <subcellularLocation>
        <location evidence="1">Membrane</location>
        <topology evidence="1">Multi-pass membrane protein</topology>
    </subcellularLocation>
</comment>
<comment type="caution">
    <text evidence="7">The sequence shown here is derived from an EMBL/GenBank/DDBJ whole genome shotgun (WGS) entry which is preliminary data.</text>
</comment>
<dbReference type="PANTHER" id="PTHR43632">
    <property type="entry name" value="PERMEASE COMPONENT OF TUNGSTATE ABC TRANSPORTER"/>
    <property type="match status" value="1"/>
</dbReference>
<organism evidence="7 8">
    <name type="scientific">Neomoorella humiferrea</name>
    <dbReference type="NCBI Taxonomy" id="676965"/>
    <lineage>
        <taxon>Bacteria</taxon>
        <taxon>Bacillati</taxon>
        <taxon>Bacillota</taxon>
        <taxon>Clostridia</taxon>
        <taxon>Neomoorellales</taxon>
        <taxon>Neomoorellaceae</taxon>
        <taxon>Neomoorella</taxon>
    </lineage>
</organism>
<evidence type="ECO:0000313" key="8">
    <source>
        <dbReference type="Proteomes" id="UP000238415"/>
    </source>
</evidence>
<keyword evidence="4 5" id="KW-0472">Membrane</keyword>
<dbReference type="InterPro" id="IPR049783">
    <property type="entry name" value="ABC_perm_TupB-like"/>
</dbReference>
<dbReference type="GO" id="GO:0055085">
    <property type="term" value="P:transmembrane transport"/>
    <property type="evidence" value="ECO:0007669"/>
    <property type="project" value="InterPro"/>
</dbReference>
<reference evidence="7 8" key="1">
    <citation type="submission" date="2018-03" db="EMBL/GenBank/DDBJ databases">
        <title>Genome sequence of Moorella humiferrea DSM 23265.</title>
        <authorList>
            <person name="Poehlein A."/>
            <person name="Daniel R."/>
        </authorList>
    </citation>
    <scope>NUCLEOTIDE SEQUENCE [LARGE SCALE GENOMIC DNA]</scope>
    <source>
        <strain evidence="7 8">DSM 23265</strain>
    </source>
</reference>
<dbReference type="PANTHER" id="PTHR43632:SF1">
    <property type="entry name" value="PERMEASE COMPONENT OF TUNGSTATE ABC TRANSPORTER"/>
    <property type="match status" value="1"/>
</dbReference>
<dbReference type="NCBIfam" id="NF038017">
    <property type="entry name" value="ABC_perm1"/>
    <property type="match status" value="1"/>
</dbReference>
<protein>
    <submittedName>
        <fullName evidence="7">Sulfate transport system permease protein CysW</fullName>
    </submittedName>
</protein>
<feature type="transmembrane region" description="Helical" evidence="5">
    <location>
        <begin position="98"/>
        <end position="124"/>
    </location>
</feature>
<evidence type="ECO:0000313" key="7">
    <source>
        <dbReference type="EMBL" id="PRR73878.1"/>
    </source>
</evidence>
<dbReference type="Pfam" id="PF00528">
    <property type="entry name" value="BPD_transp_1"/>
    <property type="match status" value="1"/>
</dbReference>
<feature type="transmembrane region" description="Helical" evidence="5">
    <location>
        <begin position="26"/>
        <end position="54"/>
    </location>
</feature>
<dbReference type="CDD" id="cd06261">
    <property type="entry name" value="TM_PBP2"/>
    <property type="match status" value="1"/>
</dbReference>
<keyword evidence="5" id="KW-0813">Transport</keyword>
<comment type="similarity">
    <text evidence="5">Belongs to the binding-protein-dependent transport system permease family.</text>
</comment>
<accession>A0A2T0ATT0</accession>
<dbReference type="Gene3D" id="1.10.3720.10">
    <property type="entry name" value="MetI-like"/>
    <property type="match status" value="1"/>
</dbReference>
<dbReference type="EMBL" id="PVXM01000015">
    <property type="protein sequence ID" value="PRR73878.1"/>
    <property type="molecule type" value="Genomic_DNA"/>
</dbReference>
<dbReference type="InterPro" id="IPR035906">
    <property type="entry name" value="MetI-like_sf"/>
</dbReference>
<proteinExistence type="inferred from homology"/>
<dbReference type="GO" id="GO:0005886">
    <property type="term" value="C:plasma membrane"/>
    <property type="evidence" value="ECO:0007669"/>
    <property type="project" value="UniProtKB-SubCell"/>
</dbReference>
<evidence type="ECO:0000256" key="4">
    <source>
        <dbReference type="ARBA" id="ARBA00023136"/>
    </source>
</evidence>
<gene>
    <name evidence="7" type="primary">cysW_1</name>
    <name evidence="7" type="ORF">MOHU_10180</name>
</gene>
<dbReference type="Proteomes" id="UP000238415">
    <property type="component" value="Unassembled WGS sequence"/>
</dbReference>
<keyword evidence="3 5" id="KW-1133">Transmembrane helix</keyword>
<dbReference type="InterPro" id="IPR000515">
    <property type="entry name" value="MetI-like"/>
</dbReference>
<dbReference type="SUPFAM" id="SSF161098">
    <property type="entry name" value="MetI-like"/>
    <property type="match status" value="1"/>
</dbReference>
<feature type="transmembrane region" description="Helical" evidence="5">
    <location>
        <begin position="204"/>
        <end position="226"/>
    </location>
</feature>
<feature type="domain" description="ABC transmembrane type-1" evidence="6">
    <location>
        <begin position="27"/>
        <end position="223"/>
    </location>
</feature>
<name>A0A2T0ATT0_9FIRM</name>
<evidence type="ECO:0000256" key="5">
    <source>
        <dbReference type="RuleBase" id="RU363032"/>
    </source>
</evidence>
<keyword evidence="8" id="KW-1185">Reference proteome</keyword>